<dbReference type="Proteomes" id="UP000622317">
    <property type="component" value="Unassembled WGS sequence"/>
</dbReference>
<dbReference type="AlphaFoldDB" id="A0A927IJC8"/>
<comment type="caution">
    <text evidence="1">The sequence shown here is derived from an EMBL/GenBank/DDBJ whole genome shotgun (WGS) entry which is preliminary data.</text>
</comment>
<organism evidence="1 2">
    <name type="scientific">Pelagicoccus enzymogenes</name>
    <dbReference type="NCBI Taxonomy" id="2773457"/>
    <lineage>
        <taxon>Bacteria</taxon>
        <taxon>Pseudomonadati</taxon>
        <taxon>Verrucomicrobiota</taxon>
        <taxon>Opitutia</taxon>
        <taxon>Puniceicoccales</taxon>
        <taxon>Pelagicoccaceae</taxon>
        <taxon>Pelagicoccus</taxon>
    </lineage>
</organism>
<proteinExistence type="predicted"/>
<sequence>MRYSLEQLAGISHLYQVEPNLEVAASLDISGEDLMGFYFELPKPSKELVSTSGLATCGNHALSLCEQLKMLADGTCREFPRNLRKVLLAGLSRHKHKMLMIACILAEIDSEDQGSQ</sequence>
<evidence type="ECO:0000313" key="1">
    <source>
        <dbReference type="EMBL" id="MBD5781663.1"/>
    </source>
</evidence>
<accession>A0A927IJC8</accession>
<evidence type="ECO:0000313" key="2">
    <source>
        <dbReference type="Proteomes" id="UP000622317"/>
    </source>
</evidence>
<protein>
    <submittedName>
        <fullName evidence="1">Uncharacterized protein</fullName>
    </submittedName>
</protein>
<dbReference type="RefSeq" id="WP_191618747.1">
    <property type="nucleotide sequence ID" value="NZ_JACYFG010000051.1"/>
</dbReference>
<gene>
    <name evidence="1" type="ORF">IEN85_19335</name>
</gene>
<keyword evidence="2" id="KW-1185">Reference proteome</keyword>
<reference evidence="1" key="1">
    <citation type="submission" date="2020-09" db="EMBL/GenBank/DDBJ databases">
        <title>Pelagicoccus enzymogenes sp. nov. with an EPS production, isolated from marine sediment.</title>
        <authorList>
            <person name="Feng X."/>
        </authorList>
    </citation>
    <scope>NUCLEOTIDE SEQUENCE</scope>
    <source>
        <strain evidence="1">NFK12</strain>
    </source>
</reference>
<dbReference type="EMBL" id="JACYFG010000051">
    <property type="protein sequence ID" value="MBD5781663.1"/>
    <property type="molecule type" value="Genomic_DNA"/>
</dbReference>
<name>A0A927IJC8_9BACT</name>